<feature type="compositionally biased region" description="Basic and acidic residues" evidence="1">
    <location>
        <begin position="41"/>
        <end position="53"/>
    </location>
</feature>
<dbReference type="Gene3D" id="3.40.390.10">
    <property type="entry name" value="Collagenase (Catalytic Domain)"/>
    <property type="match status" value="1"/>
</dbReference>
<gene>
    <name evidence="2" type="ORF">KPH14_013106</name>
</gene>
<feature type="region of interest" description="Disordered" evidence="1">
    <location>
        <begin position="310"/>
        <end position="339"/>
    </location>
</feature>
<protein>
    <submittedName>
        <fullName evidence="2">Uncharacterized protein</fullName>
    </submittedName>
</protein>
<proteinExistence type="predicted"/>
<keyword evidence="3" id="KW-1185">Reference proteome</keyword>
<reference evidence="2" key="1">
    <citation type="submission" date="2021-08" db="EMBL/GenBank/DDBJ databases">
        <authorList>
            <person name="Misof B."/>
            <person name="Oliver O."/>
            <person name="Podsiadlowski L."/>
            <person name="Donath A."/>
            <person name="Peters R."/>
            <person name="Mayer C."/>
            <person name="Rust J."/>
            <person name="Gunkel S."/>
            <person name="Lesny P."/>
            <person name="Martin S."/>
            <person name="Oeyen J.P."/>
            <person name="Petersen M."/>
            <person name="Panagiotis P."/>
            <person name="Wilbrandt J."/>
            <person name="Tanja T."/>
        </authorList>
    </citation>
    <scope>NUCLEOTIDE SEQUENCE</scope>
    <source>
        <strain evidence="2">GBR_01_08_01A</strain>
        <tissue evidence="2">Thorax + abdomen</tissue>
    </source>
</reference>
<reference evidence="2" key="2">
    <citation type="journal article" date="2023" name="Commun. Biol.">
        <title>Intrasexual cuticular hydrocarbon dimorphism in a wasp sheds light on hydrocarbon biosynthesis genes in Hymenoptera.</title>
        <authorList>
            <person name="Moris V.C."/>
            <person name="Podsiadlowski L."/>
            <person name="Martin S."/>
            <person name="Oeyen J.P."/>
            <person name="Donath A."/>
            <person name="Petersen M."/>
            <person name="Wilbrandt J."/>
            <person name="Misof B."/>
            <person name="Liedtke D."/>
            <person name="Thamm M."/>
            <person name="Scheiner R."/>
            <person name="Schmitt T."/>
            <person name="Niehuis O."/>
        </authorList>
    </citation>
    <scope>NUCLEOTIDE SEQUENCE</scope>
    <source>
        <strain evidence="2">GBR_01_08_01A</strain>
    </source>
</reference>
<dbReference type="GO" id="GO:0008237">
    <property type="term" value="F:metallopeptidase activity"/>
    <property type="evidence" value="ECO:0007669"/>
    <property type="project" value="InterPro"/>
</dbReference>
<evidence type="ECO:0000313" key="3">
    <source>
        <dbReference type="Proteomes" id="UP001258017"/>
    </source>
</evidence>
<accession>A0AAD9R8B1</accession>
<evidence type="ECO:0000313" key="2">
    <source>
        <dbReference type="EMBL" id="KAK2574705.1"/>
    </source>
</evidence>
<dbReference type="SUPFAM" id="SSF55486">
    <property type="entry name" value="Metalloproteases ('zincins'), catalytic domain"/>
    <property type="match status" value="1"/>
</dbReference>
<dbReference type="EMBL" id="JAIFRP010005206">
    <property type="protein sequence ID" value="KAK2574705.1"/>
    <property type="molecule type" value="Genomic_DNA"/>
</dbReference>
<comment type="caution">
    <text evidence="2">The sequence shown here is derived from an EMBL/GenBank/DDBJ whole genome shotgun (WGS) entry which is preliminary data.</text>
</comment>
<sequence length="407" mass="47547">MSTGPKSVEAGVDPVNATTFDITLPDGGSNGNAARRQSTNRRYDEDNAKRLYFDKSLNNENDNEDIEDGRDDRRANNGEVPRTLSFNVTHTYYRSLLTDYSAALASSNDYTDRRLATGLSFDYDSTTKRCRRRGRPAVAEQRDRQTNFNGEFFDNRPIPFTFNYWINPYELPERISIYDSRGRAIYNLTSEHAREKLNVVARVVKQVFEEFELPHKRVNDIIDYYESLDLLYYPRNAEKSVVSSNSNRYAYDERTKTYRLQRSAIRRGEFLPIQIHFRSKPYPQSTFMEFVSDRNRVWRVYDSRFYDSYSDGRRSERENDDSRRSVNGDGRANDDETAITRIPGNDDDLLYRLRHNLRHSLGLGHTTSKSCVMYPTNVLGLNRPCEHERIALHRFLCDRSLSLRGEQ</sequence>
<feature type="region of interest" description="Disordered" evidence="1">
    <location>
        <begin position="19"/>
        <end position="79"/>
    </location>
</feature>
<dbReference type="Proteomes" id="UP001258017">
    <property type="component" value="Unassembled WGS sequence"/>
</dbReference>
<dbReference type="InterPro" id="IPR024079">
    <property type="entry name" value="MetalloPept_cat_dom_sf"/>
</dbReference>
<evidence type="ECO:0000256" key="1">
    <source>
        <dbReference type="SAM" id="MobiDB-lite"/>
    </source>
</evidence>
<dbReference type="AlphaFoldDB" id="A0AAD9R8B1"/>
<name>A0AAD9R8B1_9HYME</name>
<feature type="compositionally biased region" description="Basic and acidic residues" evidence="1">
    <location>
        <begin position="310"/>
        <end position="334"/>
    </location>
</feature>
<organism evidence="2 3">
    <name type="scientific">Odynerus spinipes</name>
    <dbReference type="NCBI Taxonomy" id="1348599"/>
    <lineage>
        <taxon>Eukaryota</taxon>
        <taxon>Metazoa</taxon>
        <taxon>Ecdysozoa</taxon>
        <taxon>Arthropoda</taxon>
        <taxon>Hexapoda</taxon>
        <taxon>Insecta</taxon>
        <taxon>Pterygota</taxon>
        <taxon>Neoptera</taxon>
        <taxon>Endopterygota</taxon>
        <taxon>Hymenoptera</taxon>
        <taxon>Apocrita</taxon>
        <taxon>Aculeata</taxon>
        <taxon>Vespoidea</taxon>
        <taxon>Vespidae</taxon>
        <taxon>Eumeninae</taxon>
        <taxon>Odynerus</taxon>
    </lineage>
</organism>